<comment type="caution">
    <text evidence="2">The sequence shown here is derived from an EMBL/GenBank/DDBJ whole genome shotgun (WGS) entry which is preliminary data.</text>
</comment>
<evidence type="ECO:0000313" key="2">
    <source>
        <dbReference type="EMBL" id="KAF2033586.1"/>
    </source>
</evidence>
<dbReference type="EMBL" id="ML978165">
    <property type="protein sequence ID" value="KAF2033586.1"/>
    <property type="molecule type" value="Genomic_DNA"/>
</dbReference>
<reference evidence="2" key="1">
    <citation type="journal article" date="2020" name="Stud. Mycol.">
        <title>101 Dothideomycetes genomes: a test case for predicting lifestyles and emergence of pathogens.</title>
        <authorList>
            <person name="Haridas S."/>
            <person name="Albert R."/>
            <person name="Binder M."/>
            <person name="Bloem J."/>
            <person name="Labutti K."/>
            <person name="Salamov A."/>
            <person name="Andreopoulos B."/>
            <person name="Baker S."/>
            <person name="Barry K."/>
            <person name="Bills G."/>
            <person name="Bluhm B."/>
            <person name="Cannon C."/>
            <person name="Castanera R."/>
            <person name="Culley D."/>
            <person name="Daum C."/>
            <person name="Ezra D."/>
            <person name="Gonzalez J."/>
            <person name="Henrissat B."/>
            <person name="Kuo A."/>
            <person name="Liang C."/>
            <person name="Lipzen A."/>
            <person name="Lutzoni F."/>
            <person name="Magnuson J."/>
            <person name="Mondo S."/>
            <person name="Nolan M."/>
            <person name="Ohm R."/>
            <person name="Pangilinan J."/>
            <person name="Park H.-J."/>
            <person name="Ramirez L."/>
            <person name="Alfaro M."/>
            <person name="Sun H."/>
            <person name="Tritt A."/>
            <person name="Yoshinaga Y."/>
            <person name="Zwiers L.-H."/>
            <person name="Turgeon B."/>
            <person name="Goodwin S."/>
            <person name="Spatafora J."/>
            <person name="Crous P."/>
            <person name="Grigoriev I."/>
        </authorList>
    </citation>
    <scope>NUCLEOTIDE SEQUENCE</scope>
    <source>
        <strain evidence="2">CBS 110217</strain>
    </source>
</reference>
<dbReference type="OrthoDB" id="3200163at2759"/>
<name>A0A9P4LNA1_9PLEO</name>
<sequence length="123" mass="14726">MQSANYVGGMITFPESPESWNSINRVFIFNTTQNGNCILRWTWCLDAREPGYLLVSERIALGPDVCWTDEWPFFQIDYDLEWEERHREWRKWDARRERHEAAKARKERARTGQKRSKSKMPGT</sequence>
<gene>
    <name evidence="2" type="ORF">EK21DRAFT_86080</name>
</gene>
<feature type="compositionally biased region" description="Basic residues" evidence="1">
    <location>
        <begin position="105"/>
        <end position="123"/>
    </location>
</feature>
<dbReference type="AlphaFoldDB" id="A0A9P4LNA1"/>
<feature type="compositionally biased region" description="Basic and acidic residues" evidence="1">
    <location>
        <begin position="95"/>
        <end position="104"/>
    </location>
</feature>
<proteinExistence type="predicted"/>
<protein>
    <submittedName>
        <fullName evidence="2">Uncharacterized protein</fullName>
    </submittedName>
</protein>
<evidence type="ECO:0000256" key="1">
    <source>
        <dbReference type="SAM" id="MobiDB-lite"/>
    </source>
</evidence>
<feature type="region of interest" description="Disordered" evidence="1">
    <location>
        <begin position="95"/>
        <end position="123"/>
    </location>
</feature>
<keyword evidence="3" id="KW-1185">Reference proteome</keyword>
<evidence type="ECO:0000313" key="3">
    <source>
        <dbReference type="Proteomes" id="UP000799777"/>
    </source>
</evidence>
<accession>A0A9P4LNA1</accession>
<dbReference type="Proteomes" id="UP000799777">
    <property type="component" value="Unassembled WGS sequence"/>
</dbReference>
<organism evidence="2 3">
    <name type="scientific">Setomelanomma holmii</name>
    <dbReference type="NCBI Taxonomy" id="210430"/>
    <lineage>
        <taxon>Eukaryota</taxon>
        <taxon>Fungi</taxon>
        <taxon>Dikarya</taxon>
        <taxon>Ascomycota</taxon>
        <taxon>Pezizomycotina</taxon>
        <taxon>Dothideomycetes</taxon>
        <taxon>Pleosporomycetidae</taxon>
        <taxon>Pleosporales</taxon>
        <taxon>Pleosporineae</taxon>
        <taxon>Phaeosphaeriaceae</taxon>
        <taxon>Setomelanomma</taxon>
    </lineage>
</organism>